<name>A0A1I2X3X6_9BACT</name>
<sequence>MTTTYKPIDRTFFDHLKALADSRAGVRLQYYTDIREFITQFATLKGLATKGEEEYLLLASGEEVRLDRIVRVDDKPAPGYDEDYFQCDIGPGA</sequence>
<dbReference type="RefSeq" id="WP_092103667.1">
    <property type="nucleotide sequence ID" value="NZ_FOOT01000005.1"/>
</dbReference>
<dbReference type="STRING" id="1436961.SAMN05421739_105347"/>
<evidence type="ECO:0000313" key="1">
    <source>
        <dbReference type="EMBL" id="SFH07727.1"/>
    </source>
</evidence>
<accession>A0A1I2X3X6</accession>
<dbReference type="AlphaFoldDB" id="A0A1I2X3X6"/>
<proteinExistence type="predicted"/>
<organism evidence="1 2">
    <name type="scientific">Pontibacter chinhatensis</name>
    <dbReference type="NCBI Taxonomy" id="1436961"/>
    <lineage>
        <taxon>Bacteria</taxon>
        <taxon>Pseudomonadati</taxon>
        <taxon>Bacteroidota</taxon>
        <taxon>Cytophagia</taxon>
        <taxon>Cytophagales</taxon>
        <taxon>Hymenobacteraceae</taxon>
        <taxon>Pontibacter</taxon>
    </lineage>
</organism>
<keyword evidence="2" id="KW-1185">Reference proteome</keyword>
<gene>
    <name evidence="1" type="ORF">SAMN05421739_105347</name>
</gene>
<dbReference type="OrthoDB" id="5344363at2"/>
<dbReference type="EMBL" id="FOOT01000005">
    <property type="protein sequence ID" value="SFH07727.1"/>
    <property type="molecule type" value="Genomic_DNA"/>
</dbReference>
<evidence type="ECO:0000313" key="2">
    <source>
        <dbReference type="Proteomes" id="UP000198724"/>
    </source>
</evidence>
<reference evidence="2" key="1">
    <citation type="submission" date="2016-10" db="EMBL/GenBank/DDBJ databases">
        <authorList>
            <person name="Varghese N."/>
            <person name="Submissions S."/>
        </authorList>
    </citation>
    <scope>NUCLEOTIDE SEQUENCE [LARGE SCALE GENOMIC DNA]</scope>
    <source>
        <strain evidence="2">LP51</strain>
    </source>
</reference>
<protein>
    <submittedName>
        <fullName evidence="1">Rho-binding antiterminator</fullName>
    </submittedName>
</protein>
<dbReference type="Proteomes" id="UP000198724">
    <property type="component" value="Unassembled WGS sequence"/>
</dbReference>